<proteinExistence type="predicted"/>
<reference evidence="2" key="1">
    <citation type="submission" date="2021-01" db="EMBL/GenBank/DDBJ databases">
        <authorList>
            <person name="Kaushik A."/>
        </authorList>
    </citation>
    <scope>NUCLEOTIDE SEQUENCE</scope>
    <source>
        <strain evidence="2">AG2-2IIIB</strain>
    </source>
</reference>
<dbReference type="InterPro" id="IPR001810">
    <property type="entry name" value="F-box_dom"/>
</dbReference>
<dbReference type="CDD" id="cd09917">
    <property type="entry name" value="F-box_SF"/>
    <property type="match status" value="1"/>
</dbReference>
<protein>
    <recommendedName>
        <fullName evidence="1">F-box domain-containing protein</fullName>
    </recommendedName>
</protein>
<dbReference type="AlphaFoldDB" id="A0A8H3GST1"/>
<accession>A0A8H3GST1</accession>
<comment type="caution">
    <text evidence="2">The sequence shown here is derived from an EMBL/GenBank/DDBJ whole genome shotgun (WGS) entry which is preliminary data.</text>
</comment>
<sequence length="604" mass="67871">MDATNWFLFDRLSHEMVVHILEFCNFQTILRFASTCKRAHNLVTNTTSLQLLIELEASGLELIEGASSSNVSTSLTLERLKRYQNAWANFDLLPPKGYAWMKGLGVGQGHRFVFFEGYLAATTPAEPDEPINSLELCNIRVDLQTYSIRFGASLNGDFYIDQTQDLVVILESISEESTNVSLRLCSLTTGLSHPLALRSPLTFATGYLPQSSRIQVVERRLMINIRPQLSELIFDILVWDWIPGTLLHRISFEPSYSMCDCTFLGSEYLLVFVASQDKWCTSFSTDAAIFLEIYPISGNTLENHLDDTDTHPIVPELPVLMPTLRLEMPTLRSSCCIYGGLRIQTGPLSGYAGQISSTSFVYARPLTLVLDMVVERVHPTGAGAILGKYCIFVDISHIFDFLQGHKQDGDAIRTLCWNDWGEKSTRWILHPVTGDAYTMPGKMFGSRFIVGETCNKDDEPFDMISIIDFHTPTVKRHSVGSSVPSTPSSWPEELIKEHKNLVTQGKGLYVSHILHEIATKQEQPVHLDQAFAVSVTSDQPTIIEGIFKQAVVSRLPYRMVTKVQAQYAYISWMIDSEHIIGIGELSEEDEIIVLVYDLRTDGME</sequence>
<evidence type="ECO:0000313" key="2">
    <source>
        <dbReference type="EMBL" id="CAE6463567.1"/>
    </source>
</evidence>
<dbReference type="Pfam" id="PF00646">
    <property type="entry name" value="F-box"/>
    <property type="match status" value="1"/>
</dbReference>
<feature type="domain" description="F-box" evidence="1">
    <location>
        <begin position="9"/>
        <end position="45"/>
    </location>
</feature>
<dbReference type="InterPro" id="IPR036047">
    <property type="entry name" value="F-box-like_dom_sf"/>
</dbReference>
<dbReference type="Proteomes" id="UP000663843">
    <property type="component" value="Unassembled WGS sequence"/>
</dbReference>
<evidence type="ECO:0000259" key="1">
    <source>
        <dbReference type="Pfam" id="PF00646"/>
    </source>
</evidence>
<gene>
    <name evidence="2" type="ORF">RDB_LOCUS98843</name>
</gene>
<dbReference type="EMBL" id="CAJMWT010003105">
    <property type="protein sequence ID" value="CAE6463567.1"/>
    <property type="molecule type" value="Genomic_DNA"/>
</dbReference>
<evidence type="ECO:0000313" key="3">
    <source>
        <dbReference type="Proteomes" id="UP000663843"/>
    </source>
</evidence>
<name>A0A8H3GST1_9AGAM</name>
<organism evidence="2 3">
    <name type="scientific">Rhizoctonia solani</name>
    <dbReference type="NCBI Taxonomy" id="456999"/>
    <lineage>
        <taxon>Eukaryota</taxon>
        <taxon>Fungi</taxon>
        <taxon>Dikarya</taxon>
        <taxon>Basidiomycota</taxon>
        <taxon>Agaricomycotina</taxon>
        <taxon>Agaricomycetes</taxon>
        <taxon>Cantharellales</taxon>
        <taxon>Ceratobasidiaceae</taxon>
        <taxon>Rhizoctonia</taxon>
    </lineage>
</organism>
<dbReference type="SUPFAM" id="SSF81383">
    <property type="entry name" value="F-box domain"/>
    <property type="match status" value="1"/>
</dbReference>